<evidence type="ECO:0000256" key="1">
    <source>
        <dbReference type="ARBA" id="ARBA00004123"/>
    </source>
</evidence>
<dbReference type="InterPro" id="IPR013087">
    <property type="entry name" value="Znf_C2H2_type"/>
</dbReference>
<feature type="domain" description="C2H2-type" evidence="8">
    <location>
        <begin position="344"/>
        <end position="371"/>
    </location>
</feature>
<dbReference type="FunFam" id="3.30.160.60:FF:002005">
    <property type="entry name" value="Zinc finger protein 200"/>
    <property type="match status" value="1"/>
</dbReference>
<accession>F7BTC0</accession>
<dbReference type="HOGENOM" id="CLU_058938_0_0_1"/>
<dbReference type="KEGG" id="mdo:100618083"/>
<keyword evidence="5" id="KW-0862">Zinc</keyword>
<reference evidence="9 10" key="1">
    <citation type="journal article" date="2007" name="Nature">
        <title>Genome of the marsupial Monodelphis domestica reveals innovation in non-coding sequences.</title>
        <authorList>
            <person name="Mikkelsen T.S."/>
            <person name="Wakefield M.J."/>
            <person name="Aken B."/>
            <person name="Amemiya C.T."/>
            <person name="Chang J.L."/>
            <person name="Duke S."/>
            <person name="Garber M."/>
            <person name="Gentles A.J."/>
            <person name="Goodstadt L."/>
            <person name="Heger A."/>
            <person name="Jurka J."/>
            <person name="Kamal M."/>
            <person name="Mauceli E."/>
            <person name="Searle S.M."/>
            <person name="Sharpe T."/>
            <person name="Baker M.L."/>
            <person name="Batzer M.A."/>
            <person name="Benos P.V."/>
            <person name="Belov K."/>
            <person name="Clamp M."/>
            <person name="Cook A."/>
            <person name="Cuff J."/>
            <person name="Das R."/>
            <person name="Davidow L."/>
            <person name="Deakin J.E."/>
            <person name="Fazzari M.J."/>
            <person name="Glass J.L."/>
            <person name="Grabherr M."/>
            <person name="Greally J.M."/>
            <person name="Gu W."/>
            <person name="Hore T.A."/>
            <person name="Huttley G.A."/>
            <person name="Kleber M."/>
            <person name="Jirtle R.L."/>
            <person name="Koina E."/>
            <person name="Lee J.T."/>
            <person name="Mahony S."/>
            <person name="Marra M.A."/>
            <person name="Miller R.D."/>
            <person name="Nicholls R.D."/>
            <person name="Oda M."/>
            <person name="Papenfuss A.T."/>
            <person name="Parra Z.E."/>
            <person name="Pollock D.D."/>
            <person name="Ray D.A."/>
            <person name="Schein J.E."/>
            <person name="Speed T.P."/>
            <person name="Thompson K."/>
            <person name="VandeBerg J.L."/>
            <person name="Wade C.M."/>
            <person name="Walker J.A."/>
            <person name="Waters P.D."/>
            <person name="Webber C."/>
            <person name="Weidman J.R."/>
            <person name="Xie X."/>
            <person name="Zody M.C."/>
            <person name="Baldwin J."/>
            <person name="Abdouelleil A."/>
            <person name="Abdulkadir J."/>
            <person name="Abebe A."/>
            <person name="Abera B."/>
            <person name="Abreu J."/>
            <person name="Acer S.C."/>
            <person name="Aftuck L."/>
            <person name="Alexander A."/>
            <person name="An P."/>
            <person name="Anderson E."/>
            <person name="Anderson S."/>
            <person name="Arachi H."/>
            <person name="Azer M."/>
            <person name="Bachantsang P."/>
            <person name="Barry A."/>
            <person name="Bayul T."/>
            <person name="Berlin A."/>
            <person name="Bessette D."/>
            <person name="Bloom T."/>
            <person name="Bloom T."/>
            <person name="Boguslavskiy L."/>
            <person name="Bonnet C."/>
            <person name="Boukhgalter B."/>
            <person name="Bourzgui I."/>
            <person name="Brown A."/>
            <person name="Cahill P."/>
            <person name="Channer S."/>
            <person name="Cheshatsang Y."/>
            <person name="Chuda L."/>
            <person name="Citroen M."/>
            <person name="Collymore A."/>
            <person name="Cooke P."/>
            <person name="Costello M."/>
            <person name="D'Aco K."/>
            <person name="Daza R."/>
            <person name="De Haan G."/>
            <person name="DeGray S."/>
            <person name="DeMaso C."/>
            <person name="Dhargay N."/>
            <person name="Dooley K."/>
            <person name="Dooley E."/>
            <person name="Doricent M."/>
            <person name="Dorje P."/>
            <person name="Dorjee K."/>
            <person name="Dupes A."/>
            <person name="Elong R."/>
            <person name="Falk J."/>
            <person name="Farina A."/>
            <person name="Faro S."/>
            <person name="Ferguson D."/>
            <person name="Fisher S."/>
            <person name="Foley C.D."/>
            <person name="Franke A."/>
            <person name="Friedrich D."/>
            <person name="Gadbois L."/>
            <person name="Gearin G."/>
            <person name="Gearin C.R."/>
            <person name="Giannoukos G."/>
            <person name="Goode T."/>
            <person name="Graham J."/>
            <person name="Grandbois E."/>
            <person name="Grewal S."/>
            <person name="Gyaltsen K."/>
            <person name="Hafez N."/>
            <person name="Hagos B."/>
            <person name="Hall J."/>
            <person name="Henson C."/>
            <person name="Hollinger A."/>
            <person name="Honan T."/>
            <person name="Huard M.D."/>
            <person name="Hughes L."/>
            <person name="Hurhula B."/>
            <person name="Husby M.E."/>
            <person name="Kamat A."/>
            <person name="Kanga B."/>
            <person name="Kashin S."/>
            <person name="Khazanovich D."/>
            <person name="Kisner P."/>
            <person name="Lance K."/>
            <person name="Lara M."/>
            <person name="Lee W."/>
            <person name="Lennon N."/>
            <person name="Letendre F."/>
            <person name="LeVine R."/>
            <person name="Lipovsky A."/>
            <person name="Liu X."/>
            <person name="Liu J."/>
            <person name="Liu S."/>
            <person name="Lokyitsang T."/>
            <person name="Lokyitsang Y."/>
            <person name="Lubonja R."/>
            <person name="Lui A."/>
            <person name="MacDonald P."/>
            <person name="Magnisalis V."/>
            <person name="Maru K."/>
            <person name="Matthews C."/>
            <person name="McCusker W."/>
            <person name="McDonough S."/>
            <person name="Mehta T."/>
            <person name="Meldrim J."/>
            <person name="Meneus L."/>
            <person name="Mihai O."/>
            <person name="Mihalev A."/>
            <person name="Mihova T."/>
            <person name="Mittelman R."/>
            <person name="Mlenga V."/>
            <person name="Montmayeur A."/>
            <person name="Mulrain L."/>
            <person name="Navidi A."/>
            <person name="Naylor J."/>
            <person name="Negash T."/>
            <person name="Nguyen T."/>
            <person name="Nguyen N."/>
            <person name="Nicol R."/>
            <person name="Norbu C."/>
            <person name="Norbu N."/>
            <person name="Novod N."/>
            <person name="O'Neill B."/>
            <person name="Osman S."/>
            <person name="Markiewicz E."/>
            <person name="Oyono O.L."/>
            <person name="Patti C."/>
            <person name="Phunkhang P."/>
            <person name="Pierre F."/>
            <person name="Priest M."/>
            <person name="Raghuraman S."/>
            <person name="Rege F."/>
            <person name="Reyes R."/>
            <person name="Rise C."/>
            <person name="Rogov P."/>
            <person name="Ross K."/>
            <person name="Ryan E."/>
            <person name="Settipalli S."/>
            <person name="Shea T."/>
            <person name="Sherpa N."/>
            <person name="Shi L."/>
            <person name="Shih D."/>
            <person name="Sparrow T."/>
            <person name="Spaulding J."/>
            <person name="Stalker J."/>
            <person name="Stange-Thomann N."/>
            <person name="Stavropoulos S."/>
            <person name="Stone C."/>
            <person name="Strader C."/>
            <person name="Tesfaye S."/>
            <person name="Thomson T."/>
            <person name="Thoulutsang Y."/>
            <person name="Thoulutsang D."/>
            <person name="Topham K."/>
            <person name="Topping I."/>
            <person name="Tsamla T."/>
            <person name="Vassiliev H."/>
            <person name="Vo A."/>
            <person name="Wangchuk T."/>
            <person name="Wangdi T."/>
            <person name="Weiand M."/>
            <person name="Wilkinson J."/>
            <person name="Wilson A."/>
            <person name="Yadav S."/>
            <person name="Young G."/>
            <person name="Yu Q."/>
            <person name="Zembek L."/>
            <person name="Zhong D."/>
            <person name="Zimmer A."/>
            <person name="Zwirko Z."/>
            <person name="Jaffe D.B."/>
            <person name="Alvarez P."/>
            <person name="Brockman W."/>
            <person name="Butler J."/>
            <person name="Chin C."/>
            <person name="Gnerre S."/>
            <person name="MacCallum I."/>
            <person name="Graves J.A."/>
            <person name="Ponting C.P."/>
            <person name="Breen M."/>
            <person name="Samollow P.B."/>
            <person name="Lander E.S."/>
            <person name="Lindblad-Toh K."/>
        </authorList>
    </citation>
    <scope>NUCLEOTIDE SEQUENCE [LARGE SCALE GENOMIC DNA]</scope>
</reference>
<evidence type="ECO:0000313" key="9">
    <source>
        <dbReference type="Ensembl" id="ENSMODP00000034655.2"/>
    </source>
</evidence>
<comment type="subcellular location">
    <subcellularLocation>
        <location evidence="1">Nucleus</location>
    </subcellularLocation>
</comment>
<dbReference type="Proteomes" id="UP000002280">
    <property type="component" value="Chromosome 6"/>
</dbReference>
<dbReference type="OrthoDB" id="3561125at2759"/>
<dbReference type="GeneTree" id="ENSGT00940000162595"/>
<dbReference type="PANTHER" id="PTHR23226:SF416">
    <property type="entry name" value="FI01424P"/>
    <property type="match status" value="1"/>
</dbReference>
<feature type="domain" description="C2H2-type" evidence="8">
    <location>
        <begin position="316"/>
        <end position="343"/>
    </location>
</feature>
<dbReference type="InParanoid" id="F7BTC0"/>
<reference evidence="9" key="2">
    <citation type="submission" date="2025-08" db="UniProtKB">
        <authorList>
            <consortium name="Ensembl"/>
        </authorList>
    </citation>
    <scope>IDENTIFICATION</scope>
</reference>
<dbReference type="RefSeq" id="XP_007499175.1">
    <property type="nucleotide sequence ID" value="XM_007499113.3"/>
</dbReference>
<feature type="domain" description="C2H2-type" evidence="8">
    <location>
        <begin position="372"/>
        <end position="399"/>
    </location>
</feature>
<dbReference type="Bgee" id="ENSMODG00000024573">
    <property type="expression patterns" value="Expressed in blood and 20 other cell types or tissues"/>
</dbReference>
<dbReference type="OMA" id="HEVIHVK"/>
<protein>
    <submittedName>
        <fullName evidence="9">Zinc finger protein 200</fullName>
    </submittedName>
</protein>
<dbReference type="SUPFAM" id="SSF57667">
    <property type="entry name" value="beta-beta-alpha zinc fingers"/>
    <property type="match status" value="3"/>
</dbReference>
<dbReference type="FunFam" id="3.30.160.60:FF:001325">
    <property type="entry name" value="zinc finger protein 200"/>
    <property type="match status" value="1"/>
</dbReference>
<keyword evidence="4 7" id="KW-0863">Zinc-finger</keyword>
<evidence type="ECO:0000256" key="7">
    <source>
        <dbReference type="PROSITE-ProRule" id="PRU00042"/>
    </source>
</evidence>
<dbReference type="GO" id="GO:0005634">
    <property type="term" value="C:nucleus"/>
    <property type="evidence" value="ECO:0007669"/>
    <property type="project" value="UniProtKB-SubCell"/>
</dbReference>
<proteinExistence type="predicted"/>
<sequence>MAAEAILTPPPKQTGSLILKLVPGPKMGPDTLQESAVPPKTIHQLVLEHFFTFLPEKNQSQNHKPGKDDTIILVKDVTSALQNRAHPASWVTIFPKDRRVHKREMVPQTFPSDLQEPVVFEDLNVYHSQEEYVGLDLAQRSPISRNHGEEDVGDMVLEVDCNENKEDDHQPEIPEDVEHHEMSSGYCERDGSQIFKQAKDYEKHPDSHEGKRLNTSIPQEKRLRSLLITVENDTPLEDLSKYVDISILALSQNRRTRRFYTCPQCGKHFTESSYLISHQRTHTGEKPYDCIHCGKSFNHKTNLNKHERIHTGEKPYTCSQCGKNFRQNSHRSRHEVIHVKEKLLKCQECGKSFLGDEEFLLHQETHEEERPYRCSRCGRRFSRQSNCTRHEKAHFIPKMQKQVLSS</sequence>
<dbReference type="Ensembl" id="ENSMODT00000036243.3">
    <property type="protein sequence ID" value="ENSMODP00000034655.2"/>
    <property type="gene ID" value="ENSMODG00000024573.3"/>
</dbReference>
<evidence type="ECO:0000256" key="4">
    <source>
        <dbReference type="ARBA" id="ARBA00022771"/>
    </source>
</evidence>
<gene>
    <name evidence="9" type="primary">ZNF200</name>
</gene>
<dbReference type="PROSITE" id="PS00028">
    <property type="entry name" value="ZINC_FINGER_C2H2_1"/>
    <property type="match status" value="5"/>
</dbReference>
<dbReference type="PROSITE" id="PS50157">
    <property type="entry name" value="ZINC_FINGER_C2H2_2"/>
    <property type="match status" value="5"/>
</dbReference>
<dbReference type="GO" id="GO:0034504">
    <property type="term" value="P:protein localization to nucleus"/>
    <property type="evidence" value="ECO:0007669"/>
    <property type="project" value="Ensembl"/>
</dbReference>
<dbReference type="GO" id="GO:0008270">
    <property type="term" value="F:zinc ion binding"/>
    <property type="evidence" value="ECO:0007669"/>
    <property type="project" value="UniProtKB-KW"/>
</dbReference>
<evidence type="ECO:0000259" key="8">
    <source>
        <dbReference type="PROSITE" id="PS50157"/>
    </source>
</evidence>
<keyword evidence="2" id="KW-0479">Metal-binding</keyword>
<dbReference type="AlphaFoldDB" id="F7BTC0"/>
<evidence type="ECO:0000256" key="3">
    <source>
        <dbReference type="ARBA" id="ARBA00022737"/>
    </source>
</evidence>
<keyword evidence="3" id="KW-0677">Repeat</keyword>
<feature type="domain" description="C2H2-type" evidence="8">
    <location>
        <begin position="288"/>
        <end position="315"/>
    </location>
</feature>
<evidence type="ECO:0000313" key="10">
    <source>
        <dbReference type="Proteomes" id="UP000002280"/>
    </source>
</evidence>
<dbReference type="FunFam" id="3.30.160.60:FF:000512">
    <property type="entry name" value="zinc finger protein 197 isoform X1"/>
    <property type="match status" value="1"/>
</dbReference>
<evidence type="ECO:0000256" key="6">
    <source>
        <dbReference type="ARBA" id="ARBA00023242"/>
    </source>
</evidence>
<dbReference type="SMART" id="SM00355">
    <property type="entry name" value="ZnF_C2H2"/>
    <property type="match status" value="5"/>
</dbReference>
<keyword evidence="10" id="KW-1185">Reference proteome</keyword>
<evidence type="ECO:0000256" key="2">
    <source>
        <dbReference type="ARBA" id="ARBA00022723"/>
    </source>
</evidence>
<dbReference type="Gene3D" id="3.30.160.60">
    <property type="entry name" value="Classic Zinc Finger"/>
    <property type="match status" value="5"/>
</dbReference>
<dbReference type="GeneID" id="100618083"/>
<dbReference type="RefSeq" id="XP_003341734.1">
    <property type="nucleotide sequence ID" value="XM_003341686.3"/>
</dbReference>
<dbReference type="InterPro" id="IPR036236">
    <property type="entry name" value="Znf_C2H2_sf"/>
</dbReference>
<dbReference type="FunCoup" id="F7BTC0">
    <property type="interactions" value="56"/>
</dbReference>
<dbReference type="eggNOG" id="KOG1721">
    <property type="taxonomic scope" value="Eukaryota"/>
</dbReference>
<feature type="domain" description="C2H2-type" evidence="8">
    <location>
        <begin position="260"/>
        <end position="287"/>
    </location>
</feature>
<dbReference type="CTD" id="7752"/>
<dbReference type="Pfam" id="PF00096">
    <property type="entry name" value="zf-C2H2"/>
    <property type="match status" value="4"/>
</dbReference>
<dbReference type="PANTHER" id="PTHR23226">
    <property type="entry name" value="ZINC FINGER AND SCAN DOMAIN-CONTAINING"/>
    <property type="match status" value="1"/>
</dbReference>
<keyword evidence="6" id="KW-0539">Nucleus</keyword>
<evidence type="ECO:0000256" key="5">
    <source>
        <dbReference type="ARBA" id="ARBA00022833"/>
    </source>
</evidence>
<reference evidence="9" key="3">
    <citation type="submission" date="2025-09" db="UniProtKB">
        <authorList>
            <consortium name="Ensembl"/>
        </authorList>
    </citation>
    <scope>IDENTIFICATION</scope>
</reference>
<name>F7BTC0_MONDO</name>
<organism evidence="9 10">
    <name type="scientific">Monodelphis domestica</name>
    <name type="common">Gray short-tailed opossum</name>
    <dbReference type="NCBI Taxonomy" id="13616"/>
    <lineage>
        <taxon>Eukaryota</taxon>
        <taxon>Metazoa</taxon>
        <taxon>Chordata</taxon>
        <taxon>Craniata</taxon>
        <taxon>Vertebrata</taxon>
        <taxon>Euteleostomi</taxon>
        <taxon>Mammalia</taxon>
        <taxon>Metatheria</taxon>
        <taxon>Didelphimorphia</taxon>
        <taxon>Didelphidae</taxon>
        <taxon>Monodelphis</taxon>
    </lineage>
</organism>
<dbReference type="FunFam" id="3.30.160.60:FF:000110">
    <property type="entry name" value="Zinc finger protein-like"/>
    <property type="match status" value="1"/>
</dbReference>